<dbReference type="PANTHER" id="PTHR21439">
    <property type="entry name" value="OXIDORED-NITRO DOMAIN-CONTAINING PROTEIN"/>
    <property type="match status" value="1"/>
</dbReference>
<evidence type="ECO:0000313" key="2">
    <source>
        <dbReference type="Proteomes" id="UP001234178"/>
    </source>
</evidence>
<gene>
    <name evidence="1" type="ORF">OUZ56_015086</name>
</gene>
<comment type="caution">
    <text evidence="1">The sequence shown here is derived from an EMBL/GenBank/DDBJ whole genome shotgun (WGS) entry which is preliminary data.</text>
</comment>
<accession>A0ABR0ALT5</accession>
<keyword evidence="2" id="KW-1185">Reference proteome</keyword>
<dbReference type="InterPro" id="IPR019332">
    <property type="entry name" value="OSCP1"/>
</dbReference>
<dbReference type="Proteomes" id="UP001234178">
    <property type="component" value="Unassembled WGS sequence"/>
</dbReference>
<organism evidence="1 2">
    <name type="scientific">Daphnia magna</name>
    <dbReference type="NCBI Taxonomy" id="35525"/>
    <lineage>
        <taxon>Eukaryota</taxon>
        <taxon>Metazoa</taxon>
        <taxon>Ecdysozoa</taxon>
        <taxon>Arthropoda</taxon>
        <taxon>Crustacea</taxon>
        <taxon>Branchiopoda</taxon>
        <taxon>Diplostraca</taxon>
        <taxon>Cladocera</taxon>
        <taxon>Anomopoda</taxon>
        <taxon>Daphniidae</taxon>
        <taxon>Daphnia</taxon>
    </lineage>
</organism>
<protein>
    <recommendedName>
        <fullName evidence="3">Protein OSCP1</fullName>
    </recommendedName>
</protein>
<reference evidence="1 2" key="1">
    <citation type="journal article" date="2023" name="Nucleic Acids Res.">
        <title>The hologenome of Daphnia magna reveals possible DNA methylation and microbiome-mediated evolution of the host genome.</title>
        <authorList>
            <person name="Chaturvedi A."/>
            <person name="Li X."/>
            <person name="Dhandapani V."/>
            <person name="Marshall H."/>
            <person name="Kissane S."/>
            <person name="Cuenca-Cambronero M."/>
            <person name="Asole G."/>
            <person name="Calvet F."/>
            <person name="Ruiz-Romero M."/>
            <person name="Marangio P."/>
            <person name="Guigo R."/>
            <person name="Rago D."/>
            <person name="Mirbahai L."/>
            <person name="Eastwood N."/>
            <person name="Colbourne J.K."/>
            <person name="Zhou J."/>
            <person name="Mallon E."/>
            <person name="Orsini L."/>
        </authorList>
    </citation>
    <scope>NUCLEOTIDE SEQUENCE [LARGE SCALE GENOMIC DNA]</scope>
    <source>
        <strain evidence="1">LRV0_1</strain>
    </source>
</reference>
<proteinExistence type="predicted"/>
<evidence type="ECO:0000313" key="1">
    <source>
        <dbReference type="EMBL" id="KAK4026060.1"/>
    </source>
</evidence>
<sequence length="315" mass="35854">MVHILQAFPLLYLNLGGELLYIIEQRLQAQDISAEKSVKVLNDLLSMMLDRQYLNGIFRSDRLNSPSMLKSLMENIVHSSVMRLGQDSLDKLYDLMAMSVKFQFVSAPDAQSLLAITTNHVDSWMQLTEDPETMLQIQFSKDLLLTHCAKLSPWAWMTIRHSLLNYLQPCKTRITTFLGRGLQSQAGYFHLDNTRPLPEGLILPELTMGNYKPYNFQCGQSSINLGSNMFNDHQQPPIFRTGGFTSLQRIVAKSTENDTHLNLKEMNVGSTTADEKVESIQLELKKISPSEHDTMKVFEETLLDLFDEATMSDIK</sequence>
<evidence type="ECO:0008006" key="3">
    <source>
        <dbReference type="Google" id="ProtNLM"/>
    </source>
</evidence>
<dbReference type="EMBL" id="JAOYFB010000038">
    <property type="protein sequence ID" value="KAK4026060.1"/>
    <property type="molecule type" value="Genomic_DNA"/>
</dbReference>
<name>A0ABR0ALT5_9CRUS</name>
<dbReference type="PANTHER" id="PTHR21439:SF0">
    <property type="entry name" value="PROTEIN OSCP1"/>
    <property type="match status" value="1"/>
</dbReference>
<dbReference type="Pfam" id="PF10188">
    <property type="entry name" value="Oscp1"/>
    <property type="match status" value="1"/>
</dbReference>